<gene>
    <name evidence="14" type="primary">LECRK16</name>
    <name evidence="14" type="ORF">CFP56_038160</name>
</gene>
<keyword evidence="7" id="KW-0067">ATP-binding</keyword>
<keyword evidence="14" id="KW-0418">Kinase</keyword>
<sequence>MLMAMVLHSLQFLIILCVYFICLGFAQNEDQFIYNGFHQANLHLEGSAQIYNNGLLQLSSMSLNQVGYAFYKLPLKFNTSSSSGLKSSLLFSTNFVFAMVRQFPNIGGHGITFTISPSKDFPNASAHPFLGLFNFSNDGLATNHILAIELDTLKNDNFGDIDDNHVGIDVNGLQSVEAATAMKKYEEIREDWEREYGPHRFTYKNLYKATKGFSDKELLGVGELTRTGRATTCTDVFAFGAFVLEVACGRRPIDIQGLPAEMILVDYVFQCWRKGAILDASDPRLEGSYVKEEMELVLKIGLFCSQSMPAARPSMRQVMQFLDGDADLPELPHDDACFGTPTNSEAYGLSLFPSSSQGSAPSMTSTDSILRSGR</sequence>
<dbReference type="Gene3D" id="1.10.510.10">
    <property type="entry name" value="Transferase(Phosphotransferase) domain 1"/>
    <property type="match status" value="1"/>
</dbReference>
<name>A0AAW0J2U4_QUESU</name>
<dbReference type="GO" id="GO:0016301">
    <property type="term" value="F:kinase activity"/>
    <property type="evidence" value="ECO:0007669"/>
    <property type="project" value="UniProtKB-KW"/>
</dbReference>
<organism evidence="14 15">
    <name type="scientific">Quercus suber</name>
    <name type="common">Cork oak</name>
    <dbReference type="NCBI Taxonomy" id="58331"/>
    <lineage>
        <taxon>Eukaryota</taxon>
        <taxon>Viridiplantae</taxon>
        <taxon>Streptophyta</taxon>
        <taxon>Embryophyta</taxon>
        <taxon>Tracheophyta</taxon>
        <taxon>Spermatophyta</taxon>
        <taxon>Magnoliopsida</taxon>
        <taxon>eudicotyledons</taxon>
        <taxon>Gunneridae</taxon>
        <taxon>Pentapetalae</taxon>
        <taxon>rosids</taxon>
        <taxon>fabids</taxon>
        <taxon>Fagales</taxon>
        <taxon>Fagaceae</taxon>
        <taxon>Quercus</taxon>
    </lineage>
</organism>
<evidence type="ECO:0000256" key="5">
    <source>
        <dbReference type="ARBA" id="ARBA00022734"/>
    </source>
</evidence>
<keyword evidence="5" id="KW-0430">Lectin</keyword>
<dbReference type="Proteomes" id="UP000237347">
    <property type="component" value="Unassembled WGS sequence"/>
</dbReference>
<dbReference type="InterPro" id="IPR050528">
    <property type="entry name" value="L-type_Lectin-RKs"/>
</dbReference>
<dbReference type="InterPro" id="IPR013320">
    <property type="entry name" value="ConA-like_dom_sf"/>
</dbReference>
<comment type="subcellular location">
    <subcellularLocation>
        <location evidence="1">Membrane</location>
        <topology evidence="1">Single-pass type I membrane protein</topology>
    </subcellularLocation>
</comment>
<evidence type="ECO:0000256" key="8">
    <source>
        <dbReference type="ARBA" id="ARBA00022989"/>
    </source>
</evidence>
<keyword evidence="6" id="KW-0547">Nucleotide-binding</keyword>
<keyword evidence="10 14" id="KW-0675">Receptor</keyword>
<keyword evidence="15" id="KW-1185">Reference proteome</keyword>
<evidence type="ECO:0000313" key="15">
    <source>
        <dbReference type="Proteomes" id="UP000237347"/>
    </source>
</evidence>
<evidence type="ECO:0000256" key="2">
    <source>
        <dbReference type="ARBA" id="ARBA00007606"/>
    </source>
</evidence>
<keyword evidence="8" id="KW-1133">Transmembrane helix</keyword>
<dbReference type="Gene3D" id="2.60.120.200">
    <property type="match status" value="1"/>
</dbReference>
<evidence type="ECO:0000256" key="10">
    <source>
        <dbReference type="ARBA" id="ARBA00023170"/>
    </source>
</evidence>
<evidence type="ECO:0000256" key="7">
    <source>
        <dbReference type="ARBA" id="ARBA00022840"/>
    </source>
</evidence>
<evidence type="ECO:0000256" key="12">
    <source>
        <dbReference type="SAM" id="SignalP"/>
    </source>
</evidence>
<dbReference type="CDD" id="cd06899">
    <property type="entry name" value="lectin_legume_LecRK_Arcelin_ConA"/>
    <property type="match status" value="1"/>
</dbReference>
<dbReference type="EMBL" id="PKMF04000716">
    <property type="protein sequence ID" value="KAK7821025.1"/>
    <property type="molecule type" value="Genomic_DNA"/>
</dbReference>
<keyword evidence="9" id="KW-0472">Membrane</keyword>
<evidence type="ECO:0000259" key="13">
    <source>
        <dbReference type="Pfam" id="PF00139"/>
    </source>
</evidence>
<dbReference type="SUPFAM" id="SSF49899">
    <property type="entry name" value="Concanavalin A-like lectins/glucanases"/>
    <property type="match status" value="1"/>
</dbReference>
<feature type="domain" description="Legume lectin" evidence="13">
    <location>
        <begin position="30"/>
        <end position="184"/>
    </location>
</feature>
<accession>A0AAW0J2U4</accession>
<reference evidence="14 15" key="1">
    <citation type="journal article" date="2018" name="Sci. Data">
        <title>The draft genome sequence of cork oak.</title>
        <authorList>
            <person name="Ramos A.M."/>
            <person name="Usie A."/>
            <person name="Barbosa P."/>
            <person name="Barros P.M."/>
            <person name="Capote T."/>
            <person name="Chaves I."/>
            <person name="Simoes F."/>
            <person name="Abreu I."/>
            <person name="Carrasquinho I."/>
            <person name="Faro C."/>
            <person name="Guimaraes J.B."/>
            <person name="Mendonca D."/>
            <person name="Nobrega F."/>
            <person name="Rodrigues L."/>
            <person name="Saibo N.J.M."/>
            <person name="Varela M.C."/>
            <person name="Egas C."/>
            <person name="Matos J."/>
            <person name="Miguel C.M."/>
            <person name="Oliveira M.M."/>
            <person name="Ricardo C.P."/>
            <person name="Goncalves S."/>
        </authorList>
    </citation>
    <scope>NUCLEOTIDE SEQUENCE [LARGE SCALE GENOMIC DNA]</scope>
    <source>
        <strain evidence="15">cv. HL8</strain>
    </source>
</reference>
<keyword evidence="3" id="KW-0812">Transmembrane</keyword>
<dbReference type="Pfam" id="PF00139">
    <property type="entry name" value="Lectin_legB"/>
    <property type="match status" value="1"/>
</dbReference>
<dbReference type="PANTHER" id="PTHR27007">
    <property type="match status" value="1"/>
</dbReference>
<proteinExistence type="inferred from homology"/>
<comment type="similarity">
    <text evidence="2">Belongs to the leguminous lectin family.</text>
</comment>
<evidence type="ECO:0000256" key="11">
    <source>
        <dbReference type="SAM" id="MobiDB-lite"/>
    </source>
</evidence>
<dbReference type="AlphaFoldDB" id="A0AAW0J2U4"/>
<dbReference type="InterPro" id="IPR011009">
    <property type="entry name" value="Kinase-like_dom_sf"/>
</dbReference>
<dbReference type="InterPro" id="IPR001220">
    <property type="entry name" value="Legume_lectin_dom"/>
</dbReference>
<dbReference type="GO" id="GO:0005524">
    <property type="term" value="F:ATP binding"/>
    <property type="evidence" value="ECO:0007669"/>
    <property type="project" value="UniProtKB-KW"/>
</dbReference>
<protein>
    <submittedName>
        <fullName evidence="14">L-type lectin-domain containing receptor kinase i.6</fullName>
    </submittedName>
</protein>
<evidence type="ECO:0000256" key="6">
    <source>
        <dbReference type="ARBA" id="ARBA00022741"/>
    </source>
</evidence>
<dbReference type="GO" id="GO:0030246">
    <property type="term" value="F:carbohydrate binding"/>
    <property type="evidence" value="ECO:0007669"/>
    <property type="project" value="UniProtKB-KW"/>
</dbReference>
<evidence type="ECO:0000256" key="9">
    <source>
        <dbReference type="ARBA" id="ARBA00023136"/>
    </source>
</evidence>
<evidence type="ECO:0000256" key="1">
    <source>
        <dbReference type="ARBA" id="ARBA00004479"/>
    </source>
</evidence>
<comment type="caution">
    <text evidence="14">The sequence shown here is derived from an EMBL/GenBank/DDBJ whole genome shotgun (WGS) entry which is preliminary data.</text>
</comment>
<feature type="region of interest" description="Disordered" evidence="11">
    <location>
        <begin position="353"/>
        <end position="374"/>
    </location>
</feature>
<feature type="chain" id="PRO_5043597827" evidence="12">
    <location>
        <begin position="27"/>
        <end position="374"/>
    </location>
</feature>
<dbReference type="SUPFAM" id="SSF56112">
    <property type="entry name" value="Protein kinase-like (PK-like)"/>
    <property type="match status" value="1"/>
</dbReference>
<keyword evidence="14" id="KW-0808">Transferase</keyword>
<dbReference type="GO" id="GO:0016020">
    <property type="term" value="C:membrane"/>
    <property type="evidence" value="ECO:0007669"/>
    <property type="project" value="UniProtKB-SubCell"/>
</dbReference>
<keyword evidence="4 12" id="KW-0732">Signal</keyword>
<evidence type="ECO:0000313" key="14">
    <source>
        <dbReference type="EMBL" id="KAK7821025.1"/>
    </source>
</evidence>
<feature type="signal peptide" evidence="12">
    <location>
        <begin position="1"/>
        <end position="26"/>
    </location>
</feature>
<evidence type="ECO:0000256" key="4">
    <source>
        <dbReference type="ARBA" id="ARBA00022729"/>
    </source>
</evidence>
<evidence type="ECO:0000256" key="3">
    <source>
        <dbReference type="ARBA" id="ARBA00022692"/>
    </source>
</evidence>